<protein>
    <submittedName>
        <fullName evidence="2">Uncharacterized protein</fullName>
    </submittedName>
</protein>
<organism evidence="2 3">
    <name type="scientific">Baudoinia panamericana (strain UAMH 10762)</name>
    <name type="common">Angels' share fungus</name>
    <name type="synonym">Baudoinia compniacensis (strain UAMH 10762)</name>
    <dbReference type="NCBI Taxonomy" id="717646"/>
    <lineage>
        <taxon>Eukaryota</taxon>
        <taxon>Fungi</taxon>
        <taxon>Dikarya</taxon>
        <taxon>Ascomycota</taxon>
        <taxon>Pezizomycotina</taxon>
        <taxon>Dothideomycetes</taxon>
        <taxon>Dothideomycetidae</taxon>
        <taxon>Mycosphaerellales</taxon>
        <taxon>Teratosphaeriaceae</taxon>
        <taxon>Baudoinia</taxon>
    </lineage>
</organism>
<reference evidence="2 3" key="1">
    <citation type="journal article" date="2012" name="PLoS Pathog.">
        <title>Diverse lifestyles and strategies of plant pathogenesis encoded in the genomes of eighteen Dothideomycetes fungi.</title>
        <authorList>
            <person name="Ohm R.A."/>
            <person name="Feau N."/>
            <person name="Henrissat B."/>
            <person name="Schoch C.L."/>
            <person name="Horwitz B.A."/>
            <person name="Barry K.W."/>
            <person name="Condon B.J."/>
            <person name="Copeland A.C."/>
            <person name="Dhillon B."/>
            <person name="Glaser F."/>
            <person name="Hesse C.N."/>
            <person name="Kosti I."/>
            <person name="LaButti K."/>
            <person name="Lindquist E.A."/>
            <person name="Lucas S."/>
            <person name="Salamov A.A."/>
            <person name="Bradshaw R.E."/>
            <person name="Ciuffetti L."/>
            <person name="Hamelin R.C."/>
            <person name="Kema G.H.J."/>
            <person name="Lawrence C."/>
            <person name="Scott J.A."/>
            <person name="Spatafora J.W."/>
            <person name="Turgeon B.G."/>
            <person name="de Wit P.J.G.M."/>
            <person name="Zhong S."/>
            <person name="Goodwin S.B."/>
            <person name="Grigoriev I.V."/>
        </authorList>
    </citation>
    <scope>NUCLEOTIDE SEQUENCE [LARGE SCALE GENOMIC DNA]</scope>
    <source>
        <strain evidence="2 3">UAMH 10762</strain>
    </source>
</reference>
<keyword evidence="3" id="KW-1185">Reference proteome</keyword>
<feature type="region of interest" description="Disordered" evidence="1">
    <location>
        <begin position="24"/>
        <end position="65"/>
    </location>
</feature>
<dbReference type="EMBL" id="KB445551">
    <property type="protein sequence ID" value="EMD00240.1"/>
    <property type="molecule type" value="Genomic_DNA"/>
</dbReference>
<dbReference type="KEGG" id="bcom:BAUCODRAFT_30709"/>
<evidence type="ECO:0000313" key="3">
    <source>
        <dbReference type="Proteomes" id="UP000011761"/>
    </source>
</evidence>
<dbReference type="GeneID" id="19111297"/>
<gene>
    <name evidence="2" type="ORF">BAUCODRAFT_30709</name>
</gene>
<name>M2NL89_BAUPA</name>
<proteinExistence type="predicted"/>
<evidence type="ECO:0000313" key="2">
    <source>
        <dbReference type="EMBL" id="EMD00240.1"/>
    </source>
</evidence>
<dbReference type="AlphaFoldDB" id="M2NL89"/>
<accession>M2NL89</accession>
<dbReference type="Proteomes" id="UP000011761">
    <property type="component" value="Unassembled WGS sequence"/>
</dbReference>
<feature type="compositionally biased region" description="Basic and acidic residues" evidence="1">
    <location>
        <begin position="31"/>
        <end position="46"/>
    </location>
</feature>
<dbReference type="RefSeq" id="XP_007672740.1">
    <property type="nucleotide sequence ID" value="XM_007674550.1"/>
</dbReference>
<dbReference type="HOGENOM" id="CLU_2849325_0_0_1"/>
<sequence>MSECVCDRAEGTGVSIAQPWYTEAYGGGDADGEHQSTARMTAHPEHSQCAWNQTASQHILDRRLG</sequence>
<evidence type="ECO:0000256" key="1">
    <source>
        <dbReference type="SAM" id="MobiDB-lite"/>
    </source>
</evidence>